<feature type="compositionally biased region" description="Basic and acidic residues" evidence="1">
    <location>
        <begin position="97"/>
        <end position="113"/>
    </location>
</feature>
<dbReference type="AlphaFoldDB" id="A0A8J2QN59"/>
<comment type="caution">
    <text evidence="2">The sequence shown here is derived from an EMBL/GenBank/DDBJ whole genome shotgun (WGS) entry which is preliminary data.</text>
</comment>
<sequence length="113" mass="12616">MACREFLVIWIGQRFLEMIKTQQKYTTDGCISDVRSARTLSIECDLLSDTDHGMKRVQCAGQWPVSSVRLLLVFTFDGSSRVAQIYGTHPSPTKNTPDTDGRLYEREGGGGGR</sequence>
<organism evidence="2 3">
    <name type="scientific">Danaus chrysippus</name>
    <name type="common">African queen</name>
    <dbReference type="NCBI Taxonomy" id="151541"/>
    <lineage>
        <taxon>Eukaryota</taxon>
        <taxon>Metazoa</taxon>
        <taxon>Ecdysozoa</taxon>
        <taxon>Arthropoda</taxon>
        <taxon>Hexapoda</taxon>
        <taxon>Insecta</taxon>
        <taxon>Pterygota</taxon>
        <taxon>Neoptera</taxon>
        <taxon>Endopterygota</taxon>
        <taxon>Lepidoptera</taxon>
        <taxon>Glossata</taxon>
        <taxon>Ditrysia</taxon>
        <taxon>Papilionoidea</taxon>
        <taxon>Nymphalidae</taxon>
        <taxon>Danainae</taxon>
        <taxon>Danaini</taxon>
        <taxon>Danaina</taxon>
        <taxon>Danaus</taxon>
        <taxon>Anosia</taxon>
    </lineage>
</organism>
<evidence type="ECO:0000313" key="2">
    <source>
        <dbReference type="EMBL" id="CAG9565113.1"/>
    </source>
</evidence>
<name>A0A8J2QN59_9NEOP</name>
<reference evidence="2" key="1">
    <citation type="submission" date="2021-09" db="EMBL/GenBank/DDBJ databases">
        <authorList>
            <person name="Martin H S."/>
        </authorList>
    </citation>
    <scope>NUCLEOTIDE SEQUENCE</scope>
</reference>
<accession>A0A8J2QN59</accession>
<dbReference type="EMBL" id="CAKASE010000053">
    <property type="protein sequence ID" value="CAG9565113.1"/>
    <property type="molecule type" value="Genomic_DNA"/>
</dbReference>
<gene>
    <name evidence="2" type="ORF">DCHRY22_LOCUS6019</name>
</gene>
<evidence type="ECO:0000256" key="1">
    <source>
        <dbReference type="SAM" id="MobiDB-lite"/>
    </source>
</evidence>
<keyword evidence="3" id="KW-1185">Reference proteome</keyword>
<protein>
    <submittedName>
        <fullName evidence="2">(African queen) hypothetical protein</fullName>
    </submittedName>
</protein>
<dbReference type="Proteomes" id="UP000789524">
    <property type="component" value="Unassembled WGS sequence"/>
</dbReference>
<proteinExistence type="predicted"/>
<feature type="region of interest" description="Disordered" evidence="1">
    <location>
        <begin position="85"/>
        <end position="113"/>
    </location>
</feature>
<evidence type="ECO:0000313" key="3">
    <source>
        <dbReference type="Proteomes" id="UP000789524"/>
    </source>
</evidence>